<dbReference type="GO" id="GO:0030544">
    <property type="term" value="F:Hsp70 protein binding"/>
    <property type="evidence" value="ECO:0007669"/>
    <property type="project" value="TreeGrafter"/>
</dbReference>
<dbReference type="Pfam" id="PF25794">
    <property type="entry name" value="SACS"/>
    <property type="match status" value="2"/>
</dbReference>
<dbReference type="SMART" id="SM00225">
    <property type="entry name" value="BTB"/>
    <property type="match status" value="1"/>
</dbReference>
<dbReference type="OMA" id="MFHFTEL"/>
<dbReference type="OrthoDB" id="1262810at2759"/>
<dbReference type="PANTHER" id="PTHR15600">
    <property type="entry name" value="SACSIN"/>
    <property type="match status" value="1"/>
</dbReference>
<dbReference type="InterPro" id="IPR052972">
    <property type="entry name" value="Sacsin_chaperone_reg"/>
</dbReference>
<reference evidence="3" key="1">
    <citation type="submission" date="2014-04" db="EMBL/GenBank/DDBJ databases">
        <title>Evolutionary Origins and Diversification of the Mycorrhizal Mutualists.</title>
        <authorList>
            <consortium name="DOE Joint Genome Institute"/>
            <consortium name="Mycorrhizal Genomics Consortium"/>
            <person name="Kohler A."/>
            <person name="Kuo A."/>
            <person name="Nagy L.G."/>
            <person name="Floudas D."/>
            <person name="Copeland A."/>
            <person name="Barry K.W."/>
            <person name="Cichocki N."/>
            <person name="Veneault-Fourrey C."/>
            <person name="LaButti K."/>
            <person name="Lindquist E.A."/>
            <person name="Lipzen A."/>
            <person name="Lundell T."/>
            <person name="Morin E."/>
            <person name="Murat C."/>
            <person name="Riley R."/>
            <person name="Ohm R."/>
            <person name="Sun H."/>
            <person name="Tunlid A."/>
            <person name="Henrissat B."/>
            <person name="Grigoriev I.V."/>
            <person name="Hibbett D.S."/>
            <person name="Martin F."/>
        </authorList>
    </citation>
    <scope>NUCLEOTIDE SEQUENCE [LARGE SCALE GENOMIC DNA]</scope>
    <source>
        <strain evidence="3">FD-334 SS-4</strain>
    </source>
</reference>
<evidence type="ECO:0000313" key="3">
    <source>
        <dbReference type="Proteomes" id="UP000054270"/>
    </source>
</evidence>
<proteinExistence type="predicted"/>
<keyword evidence="3" id="KW-1185">Reference proteome</keyword>
<gene>
    <name evidence="2" type="ORF">HYPSUDRAFT_172585</name>
</gene>
<feature type="domain" description="BTB" evidence="1">
    <location>
        <begin position="2498"/>
        <end position="2580"/>
    </location>
</feature>
<dbReference type="PROSITE" id="PS50097">
    <property type="entry name" value="BTB"/>
    <property type="match status" value="1"/>
</dbReference>
<dbReference type="Pfam" id="PF00651">
    <property type="entry name" value="BTB"/>
    <property type="match status" value="1"/>
</dbReference>
<protein>
    <recommendedName>
        <fullName evidence="1">BTB domain-containing protein</fullName>
    </recommendedName>
</protein>
<dbReference type="STRING" id="945553.A0A0D2LX53"/>
<evidence type="ECO:0000313" key="2">
    <source>
        <dbReference type="EMBL" id="KJA15458.1"/>
    </source>
</evidence>
<dbReference type="CDD" id="cd18186">
    <property type="entry name" value="BTB_POZ_ZBTB_KLHL-like"/>
    <property type="match status" value="1"/>
</dbReference>
<dbReference type="InterPro" id="IPR036890">
    <property type="entry name" value="HATPase_C_sf"/>
</dbReference>
<dbReference type="InterPro" id="IPR011333">
    <property type="entry name" value="SKP1/BTB/POZ_sf"/>
</dbReference>
<dbReference type="SUPFAM" id="SSF54695">
    <property type="entry name" value="POZ domain"/>
    <property type="match status" value="1"/>
</dbReference>
<dbReference type="Gene3D" id="3.30.710.10">
    <property type="entry name" value="Potassium Channel Kv1.1, Chain A"/>
    <property type="match status" value="1"/>
</dbReference>
<accession>A0A0D2LX53</accession>
<dbReference type="EMBL" id="KN817644">
    <property type="protein sequence ID" value="KJA15458.1"/>
    <property type="molecule type" value="Genomic_DNA"/>
</dbReference>
<dbReference type="Proteomes" id="UP000054270">
    <property type="component" value="Unassembled WGS sequence"/>
</dbReference>
<organism evidence="2 3">
    <name type="scientific">Hypholoma sublateritium (strain FD-334 SS-4)</name>
    <dbReference type="NCBI Taxonomy" id="945553"/>
    <lineage>
        <taxon>Eukaryota</taxon>
        <taxon>Fungi</taxon>
        <taxon>Dikarya</taxon>
        <taxon>Basidiomycota</taxon>
        <taxon>Agaricomycotina</taxon>
        <taxon>Agaricomycetes</taxon>
        <taxon>Agaricomycetidae</taxon>
        <taxon>Agaricales</taxon>
        <taxon>Agaricineae</taxon>
        <taxon>Strophariaceae</taxon>
        <taxon>Hypholoma</taxon>
    </lineage>
</organism>
<dbReference type="InterPro" id="IPR058210">
    <property type="entry name" value="SACS/Nov_dom"/>
</dbReference>
<dbReference type="SUPFAM" id="SSF55874">
    <property type="entry name" value="ATPase domain of HSP90 chaperone/DNA topoisomerase II/histidine kinase"/>
    <property type="match status" value="2"/>
</dbReference>
<evidence type="ECO:0000259" key="1">
    <source>
        <dbReference type="PROSITE" id="PS50097"/>
    </source>
</evidence>
<dbReference type="PANTHER" id="PTHR15600:SF42">
    <property type="entry name" value="SACSIN"/>
    <property type="match status" value="1"/>
</dbReference>
<dbReference type="InterPro" id="IPR000210">
    <property type="entry name" value="BTB/POZ_dom"/>
</dbReference>
<name>A0A0D2LX53_HYPSF</name>
<sequence>MGDFAQRTTQLGALRGILGSYPYSVGLLREILQNSDDAQASKQIFALDRRTHPSALLLHPNLASTQGPALLAYNDAKFNETDWSALQTTYESSKVDDSSKIGKYGVGFRSVFHITDCPQIVSGSTFAMFDPLKAFTDSAGRRDDLRHTMANSPDHLTSFSGLPVPIPSLSNPNEFDGTVIRCPLRSKASDISSKLVRPADIAHLFHEFVSEEIGICLLFLRHIRHIEIYDVNERGETTVVADLTISRSLPILFEDDKVETYTAIVKMRTRDQAKEKSWRILHSRSDQQEIIQLLGKDDIRETLKKHKLLPDIGIAIPTSITTEREIFGRLFTFLPLPLPTNFPAHIHAYFALSQSRQNLRNSSEIGLVPGSDDHTLVRWNEHLFTRHIPRTWAKLLEILVNNHGEIEDIFNAWPPEQPPASSGESLYWEALPINLIRFTATAQSPIWPVYQSNKSSSSRTEFDSLSALLIVDPAASTRLLGALTTVGLRLTRPPPYIFDLIKKLNVESGIVSAILTPKEAHLHLLNHLPELANASTDDINIISEYLLSNNDVLNVVGLPIFRLANDTIVALSPLEKQEAAFVLFDRKAFDVFGACDDHAIRLDLLPKIVAETIRDLGPKKLNVEVLKVPKIVQYLTIYPNRLGLDVSAGTTDPRALKWLSEYWIWQETFALKDELYSKIQGLYLLPSSRGLRRADSPLFLSRGAHPTSVRHLSSLGIPFLEDKLSDRAQSILIVYGLLKSITDIWAILDSLPASFDPSLALSRDASTAILTHLANSISTSRAMNSDLEPDRIRQLKSLPIYPIAEFPPSSRAIVITCRSLPDGDKIRAIGAPSFLPTISGTSFVQFPAHNALAMSILHYIESPTSRVLSDQELLVLTVENLLDQPDHIHAAILSYMEIHRRQVPPFVLDMLKQVAFVAVLDGSRRQPKDVIDPFSPIAPLYATSPERNARKTNPSDQAIIQALHSLKLMQHTLTVDIVQDRIGYVASTPSSSLSISLSRNLLTLVSQTHLDYTKLIISPEQRWLPTSQGLRGSAECRDTAQLSRHLFDEVLAILESFDLPRSLRQALGWDQPLPTHVLFQQLAKVLGNDGDIFSVVCDIIKQIGRRVLNDDELERLKDITQNRKWVPTSDGQLSDSSSAIFSKPVPDSGFFQIFHADGQTMALLRKLGCSDKPLTAGIILKLQILRGAQPSLEVVTSALGLLRSIESDLTDEDRSRLLIPDINYNLRPFSVTFFNDIGDEARLMTEDDDCISHPLVDESLSRKLSLGRLGLKYVGLGIPGVDMGEKPVVTVRRTLTQYTEKQFVTEFLANAADANATEFTVLVNGFSVKPSAAMSVRALYPALDKFCEVPSLVVHNNAKFSDKDFTGICRTSVGGKEGRRETIGQFGLGALTMFHFTELAIIISNGHVLFLNPSKGHLPYRDQAAYLLPLELVKKRYSRHLLPVDGLFGFDISKNEPYEGTIFLLPLRTESHYEGSIDSISHVPWTTNQVELNILNALRESASKCLIFTKLRRISGMTRDENGAQTTAWKFETEHIHIHTEPNTGYSISDVTIKDDSDASTTWKVASTRVENLTVQMPEDLELFANERRLRSPAAGLAMLFDDSSQKDNSFNFFSTLPLGIQNSLPVHVNASFILSSDRRQIRLDNYGGAETSYNKWLLTEIIPPLYYFLLAYSLHHGEATDNGHWWPRHRNNDDHHSRLIVDAFYGPKLRNCDRKLFRCFYWPSILLTVREVILSGDESSSISAALKALQSRRVAQLSKGAYRLATDHAGISKVTPAFLKEEIAQEIPQVFTQNVGFKVLQDIIDYLSPGTLGDDPTNLVGLRILPLDNGEFGTIVRLEDITINNTEDDTEPRPRLYFVWAPKRGKPHNFRFHHFVHHKLATSKLLKMGINVASLNSPAIKALIEERLDAYSPFETLPPEICRWIEDFWESWIEYERLGLLPSEISDFPLVPTLNNGVFISLDHCRDGTALIVGGSSENDEAIRACLVNLGLIVVRLDQEPTPDALQTIFKSPEYPKLSITSVLTGLLLQPDDVAQKFADIDLDMQRAFASWAQRNVHTVPEHLFEIAHKIPIWPSVKTGSPEKLRPASEIDLLPDGLPLQSTGRFMSRSVAAHPQLKYLITPLPLEDMDGQLVLPTTMDAEETRDYREFLRAWVPQLPQWYTRPIRVPNHNRVVTSSSDLYARHPLFEAAFGADSEHFVAQELIELESLLHKHQLRHESQLDVNMFRVCAQALSNGQDEDLVARAVVLFHAYCFSLPMHVNAGEPDIWHELDQISFVPRDTTSERRLDTQAQQLDAFLNIPLSITNLPDVVAPLNLVRKEFEAVAWTQRALFAEQPHQRVLLAYPALGRPDISDAIQHLKALSSMRYSSVGQQQIILHDLKETYAFLSGNVLLATEDDRRQLATNSLFLNVDDPDNDPWLWDDCEHLVFETHDTEGSFRYVRSFLKPYSQLLRHIGALEVHHPSYTSDHSSSSESSKLEAIRQGFDMLRKQNRSLTDVVFDVDDSNDSLGEDLPPLVAHRAFLAVASDHFLDAFCGDFVESRAASQDHPVKINVLDHSRECVQSVLDYIYTGIQSVEDAPLDLLLQIMKLSGYWRIADLFEDMQKEIVTRRLITPETLDSIKEFAEAARAENLVRTCAEYEERNAAFIAKVRQSVPLDQDSVQDGSSQRDDV</sequence>
<dbReference type="NCBIfam" id="NF047352">
    <property type="entry name" value="P_loop_sacsin"/>
    <property type="match status" value="1"/>
</dbReference>